<dbReference type="GO" id="GO:0061630">
    <property type="term" value="F:ubiquitin protein ligase activity"/>
    <property type="evidence" value="ECO:0007669"/>
    <property type="project" value="UniProtKB-EC"/>
</dbReference>
<dbReference type="OrthoDB" id="1431934at2759"/>
<evidence type="ECO:0000256" key="4">
    <source>
        <dbReference type="ARBA" id="ARBA00022723"/>
    </source>
</evidence>
<dbReference type="PROSITE" id="PS50089">
    <property type="entry name" value="ZF_RING_2"/>
    <property type="match status" value="1"/>
</dbReference>
<evidence type="ECO:0000256" key="5">
    <source>
        <dbReference type="ARBA" id="ARBA00022737"/>
    </source>
</evidence>
<dbReference type="Gene3D" id="3.30.40.10">
    <property type="entry name" value="Zinc/RING finger domain, C3HC4 (zinc finger)"/>
    <property type="match status" value="1"/>
</dbReference>
<dbReference type="Pfam" id="PF22191">
    <property type="entry name" value="IBR_1"/>
    <property type="match status" value="1"/>
</dbReference>
<keyword evidence="6 9" id="KW-0863">Zinc-finger</keyword>
<evidence type="ECO:0000256" key="8">
    <source>
        <dbReference type="ARBA" id="ARBA00022833"/>
    </source>
</evidence>
<reference evidence="12 13" key="1">
    <citation type="submission" date="2018-05" db="EMBL/GenBank/DDBJ databases">
        <title>Genome sequencing and assembly of the regulated plant pathogen Lachnellula willkommii and related sister species for the development of diagnostic species identification markers.</title>
        <authorList>
            <person name="Giroux E."/>
            <person name="Bilodeau G."/>
        </authorList>
    </citation>
    <scope>NUCLEOTIDE SEQUENCE [LARGE SCALE GENOMIC DNA]</scope>
    <source>
        <strain evidence="12 13">CBS 268.59</strain>
    </source>
</reference>
<name>A0A8T9BUZ9_9HELO</name>
<evidence type="ECO:0000256" key="1">
    <source>
        <dbReference type="ARBA" id="ARBA00001798"/>
    </source>
</evidence>
<evidence type="ECO:0000256" key="3">
    <source>
        <dbReference type="ARBA" id="ARBA00022679"/>
    </source>
</evidence>
<keyword evidence="8" id="KW-0862">Zinc</keyword>
<dbReference type="GO" id="GO:0008270">
    <property type="term" value="F:zinc ion binding"/>
    <property type="evidence" value="ECO:0007669"/>
    <property type="project" value="UniProtKB-KW"/>
</dbReference>
<evidence type="ECO:0000259" key="11">
    <source>
        <dbReference type="PROSITE" id="PS51873"/>
    </source>
</evidence>
<dbReference type="SMART" id="SM00647">
    <property type="entry name" value="IBR"/>
    <property type="match status" value="2"/>
</dbReference>
<accession>A0A8T9BUZ9</accession>
<keyword evidence="5" id="KW-0677">Repeat</keyword>
<dbReference type="CDD" id="cd20335">
    <property type="entry name" value="BRcat_RBR"/>
    <property type="match status" value="1"/>
</dbReference>
<evidence type="ECO:0000313" key="12">
    <source>
        <dbReference type="EMBL" id="TVY62711.1"/>
    </source>
</evidence>
<evidence type="ECO:0000259" key="10">
    <source>
        <dbReference type="PROSITE" id="PS50089"/>
    </source>
</evidence>
<comment type="caution">
    <text evidence="12">The sequence shown here is derived from an EMBL/GenBank/DDBJ whole genome shotgun (WGS) entry which is preliminary data.</text>
</comment>
<keyword evidence="3" id="KW-0808">Transferase</keyword>
<dbReference type="InterPro" id="IPR001841">
    <property type="entry name" value="Znf_RING"/>
</dbReference>
<evidence type="ECO:0000256" key="7">
    <source>
        <dbReference type="ARBA" id="ARBA00022786"/>
    </source>
</evidence>
<dbReference type="Pfam" id="PF01485">
    <property type="entry name" value="IBR"/>
    <property type="match status" value="1"/>
</dbReference>
<dbReference type="PROSITE" id="PS51873">
    <property type="entry name" value="TRIAD"/>
    <property type="match status" value="1"/>
</dbReference>
<organism evidence="12 13">
    <name type="scientific">Lachnellula suecica</name>
    <dbReference type="NCBI Taxonomy" id="602035"/>
    <lineage>
        <taxon>Eukaryota</taxon>
        <taxon>Fungi</taxon>
        <taxon>Dikarya</taxon>
        <taxon>Ascomycota</taxon>
        <taxon>Pezizomycotina</taxon>
        <taxon>Leotiomycetes</taxon>
        <taxon>Helotiales</taxon>
        <taxon>Lachnaceae</taxon>
        <taxon>Lachnellula</taxon>
    </lineage>
</organism>
<dbReference type="EMBL" id="QGMK01001963">
    <property type="protein sequence ID" value="TVY62711.1"/>
    <property type="molecule type" value="Genomic_DNA"/>
</dbReference>
<dbReference type="InterPro" id="IPR031127">
    <property type="entry name" value="E3_UB_ligase_RBR"/>
</dbReference>
<comment type="catalytic activity">
    <reaction evidence="1">
        <text>[E2 ubiquitin-conjugating enzyme]-S-ubiquitinyl-L-cysteine + [acceptor protein]-L-lysine = [E2 ubiquitin-conjugating enzyme]-L-cysteine + [acceptor protein]-N(6)-ubiquitinyl-L-lysine.</text>
        <dbReference type="EC" id="2.3.2.31"/>
    </reaction>
</comment>
<keyword evidence="4" id="KW-0479">Metal-binding</keyword>
<feature type="domain" description="RING-type" evidence="10">
    <location>
        <begin position="98"/>
        <end position="151"/>
    </location>
</feature>
<dbReference type="GO" id="GO:0016567">
    <property type="term" value="P:protein ubiquitination"/>
    <property type="evidence" value="ECO:0007669"/>
    <property type="project" value="InterPro"/>
</dbReference>
<dbReference type="Gene3D" id="1.20.120.1750">
    <property type="match status" value="1"/>
</dbReference>
<dbReference type="EC" id="2.3.2.31" evidence="2"/>
<evidence type="ECO:0000313" key="13">
    <source>
        <dbReference type="Proteomes" id="UP000469558"/>
    </source>
</evidence>
<evidence type="ECO:0000256" key="2">
    <source>
        <dbReference type="ARBA" id="ARBA00012251"/>
    </source>
</evidence>
<sequence length="346" mass="39095">MAPTAGRYEGIPDIIMGNGRRRYQKKHISEILRRYGKRHAKGGRKSSLLHLLVDLEKTIPDEDKKIIARWMRQSLPLPALSKFFDDALGENKPVIVDCTVCMESLELGDFPQQKLTSSCDHKSLTCASCLTQSIEAQIADTPWDQITCPQCPELVSFESVKSVVSAEAFERQYSNLDRYDMKSVMATFEHMPNFTMCLGPNCNSGQIHWTEDDQPIMTCNTCHFKTCFTHKMPWHSDQTCGEYDAERKERMDQEAASEKVLQETTKKCPNGKCGLNCEKVSGCDHMTCHKCKFQFCWMCFAPYLGPTGIDRAGNSAHAPNCKYHSANLPAGATRLAQMYATLHRRA</sequence>
<proteinExistence type="predicted"/>
<dbReference type="InterPro" id="IPR002867">
    <property type="entry name" value="IBR_dom"/>
</dbReference>
<dbReference type="Proteomes" id="UP000469558">
    <property type="component" value="Unassembled WGS sequence"/>
</dbReference>
<dbReference type="AlphaFoldDB" id="A0A8T9BUZ9"/>
<keyword evidence="13" id="KW-1185">Reference proteome</keyword>
<keyword evidence="7" id="KW-0833">Ubl conjugation pathway</keyword>
<dbReference type="CDD" id="cd20336">
    <property type="entry name" value="Rcat_RBR"/>
    <property type="match status" value="1"/>
</dbReference>
<evidence type="ECO:0000256" key="9">
    <source>
        <dbReference type="PROSITE-ProRule" id="PRU00175"/>
    </source>
</evidence>
<protein>
    <recommendedName>
        <fullName evidence="2">RBR-type E3 ubiquitin transferase</fullName>
        <ecNumber evidence="2">2.3.2.31</ecNumber>
    </recommendedName>
</protein>
<evidence type="ECO:0000256" key="6">
    <source>
        <dbReference type="ARBA" id="ARBA00022771"/>
    </source>
</evidence>
<dbReference type="InterPro" id="IPR013083">
    <property type="entry name" value="Znf_RING/FYVE/PHD"/>
</dbReference>
<dbReference type="PANTHER" id="PTHR11685">
    <property type="entry name" value="RBR FAMILY RING FINGER AND IBR DOMAIN-CONTAINING"/>
    <property type="match status" value="1"/>
</dbReference>
<gene>
    <name evidence="12" type="primary">dbl4_0</name>
    <name evidence="12" type="ORF">LSUE1_G009754</name>
</gene>
<dbReference type="SUPFAM" id="SSF57850">
    <property type="entry name" value="RING/U-box"/>
    <property type="match status" value="3"/>
</dbReference>
<feature type="domain" description="RING-type" evidence="11">
    <location>
        <begin position="94"/>
        <end position="321"/>
    </location>
</feature>
<dbReference type="InterPro" id="IPR044066">
    <property type="entry name" value="TRIAD_supradom"/>
</dbReference>